<keyword evidence="5" id="KW-0998">Cell outer membrane</keyword>
<feature type="region of interest" description="Disordered" evidence="7">
    <location>
        <begin position="42"/>
        <end position="73"/>
    </location>
</feature>
<evidence type="ECO:0000313" key="9">
    <source>
        <dbReference type="Proteomes" id="UP001596542"/>
    </source>
</evidence>
<comment type="caution">
    <text evidence="8">The sequence shown here is derived from an EMBL/GenBank/DDBJ whole genome shotgun (WGS) entry which is preliminary data.</text>
</comment>
<keyword evidence="4" id="KW-0564">Palmitate</keyword>
<gene>
    <name evidence="8" type="ORF">ACFQPC_13725</name>
</gene>
<protein>
    <submittedName>
        <fullName evidence="8">Lipoprotein</fullName>
    </submittedName>
</protein>
<dbReference type="PROSITE" id="PS51257">
    <property type="entry name" value="PROKAR_LIPOPROTEIN"/>
    <property type="match status" value="1"/>
</dbReference>
<dbReference type="RefSeq" id="WP_382272446.1">
    <property type="nucleotide sequence ID" value="NZ_JBHTBU010000002.1"/>
</dbReference>
<comment type="subcellular location">
    <subcellularLocation>
        <location evidence="1">Cell outer membrane</location>
        <topology evidence="1">Lipid-anchor</topology>
    </subcellularLocation>
</comment>
<keyword evidence="6 8" id="KW-0449">Lipoprotein</keyword>
<reference evidence="9" key="1">
    <citation type="journal article" date="2019" name="Int. J. Syst. Evol. Microbiol.">
        <title>The Global Catalogue of Microorganisms (GCM) 10K type strain sequencing project: providing services to taxonomists for standard genome sequencing and annotation.</title>
        <authorList>
            <consortium name="The Broad Institute Genomics Platform"/>
            <consortium name="The Broad Institute Genome Sequencing Center for Infectious Disease"/>
            <person name="Wu L."/>
            <person name="Ma J."/>
        </authorList>
    </citation>
    <scope>NUCLEOTIDE SEQUENCE [LARGE SCALE GENOMIC DNA]</scope>
    <source>
        <strain evidence="9">KACC 12508</strain>
    </source>
</reference>
<dbReference type="NCBIfam" id="NF047847">
    <property type="entry name" value="SS_mature_LptM"/>
    <property type="match status" value="1"/>
</dbReference>
<evidence type="ECO:0000256" key="6">
    <source>
        <dbReference type="ARBA" id="ARBA00023288"/>
    </source>
</evidence>
<evidence type="ECO:0000256" key="1">
    <source>
        <dbReference type="ARBA" id="ARBA00004459"/>
    </source>
</evidence>
<evidence type="ECO:0000313" key="8">
    <source>
        <dbReference type="EMBL" id="MFC7289102.1"/>
    </source>
</evidence>
<sequence>MILIVKSQSGLSRFVALLSTLAGIACISLLAGCGQKGPLYMPGSKPVAGQSKKSTPTIPPPTPAPAVPSSDTK</sequence>
<organism evidence="8 9">
    <name type="scientific">Herminiimonas glaciei</name>
    <dbReference type="NCBI Taxonomy" id="523788"/>
    <lineage>
        <taxon>Bacteria</taxon>
        <taxon>Pseudomonadati</taxon>
        <taxon>Pseudomonadota</taxon>
        <taxon>Betaproteobacteria</taxon>
        <taxon>Burkholderiales</taxon>
        <taxon>Oxalobacteraceae</taxon>
        <taxon>Herminiimonas</taxon>
    </lineage>
</organism>
<dbReference type="EMBL" id="JBHTBU010000002">
    <property type="protein sequence ID" value="MFC7289102.1"/>
    <property type="molecule type" value="Genomic_DNA"/>
</dbReference>
<proteinExistence type="predicted"/>
<evidence type="ECO:0000256" key="7">
    <source>
        <dbReference type="SAM" id="MobiDB-lite"/>
    </source>
</evidence>
<evidence type="ECO:0000256" key="3">
    <source>
        <dbReference type="ARBA" id="ARBA00023136"/>
    </source>
</evidence>
<keyword evidence="3" id="KW-0472">Membrane</keyword>
<dbReference type="InterPro" id="IPR032831">
    <property type="entry name" value="LptM_cons"/>
</dbReference>
<name>A0ABW2IDR6_9BURK</name>
<evidence type="ECO:0000256" key="4">
    <source>
        <dbReference type="ARBA" id="ARBA00023139"/>
    </source>
</evidence>
<dbReference type="Pfam" id="PF13627">
    <property type="entry name" value="LptM_cons"/>
    <property type="match status" value="1"/>
</dbReference>
<keyword evidence="9" id="KW-1185">Reference proteome</keyword>
<evidence type="ECO:0000256" key="5">
    <source>
        <dbReference type="ARBA" id="ARBA00023237"/>
    </source>
</evidence>
<accession>A0ABW2IDR6</accession>
<feature type="compositionally biased region" description="Pro residues" evidence="7">
    <location>
        <begin position="57"/>
        <end position="66"/>
    </location>
</feature>
<evidence type="ECO:0000256" key="2">
    <source>
        <dbReference type="ARBA" id="ARBA00022729"/>
    </source>
</evidence>
<keyword evidence="2" id="KW-0732">Signal</keyword>
<dbReference type="Proteomes" id="UP001596542">
    <property type="component" value="Unassembled WGS sequence"/>
</dbReference>